<reference evidence="3" key="1">
    <citation type="submission" date="2022-09" db="EMBL/GenBank/DDBJ databases">
        <title>Taxonomy of Curtobacterium flaccumfaciens.</title>
        <authorList>
            <person name="Osdaghi E."/>
            <person name="Taghavi S.M."/>
            <person name="Hamidizade M."/>
            <person name="Abachi H."/>
            <person name="Fazliarab A."/>
            <person name="Baeyen S."/>
            <person name="Portier P."/>
            <person name="Van Vaerenbergh J."/>
            <person name="Jacques M.-A."/>
        </authorList>
    </citation>
    <scope>NUCLEOTIDE SEQUENCE</scope>
    <source>
        <strain evidence="3">AGQB46</strain>
    </source>
</reference>
<dbReference type="Proteomes" id="UP001062223">
    <property type="component" value="Chromosome"/>
</dbReference>
<feature type="transmembrane region" description="Helical" evidence="2">
    <location>
        <begin position="65"/>
        <end position="87"/>
    </location>
</feature>
<sequence length="97" mass="10032">MTEPADWETEGARARPARPGDHEPVPTALRAVTIIGVLFLIAAGCVFVASAFLPASDETAVPDGLRMLMATVVSVGIAAVGVVALLLRLVAGVLVRR</sequence>
<protein>
    <submittedName>
        <fullName evidence="3">Uncharacterized protein</fullName>
    </submittedName>
</protein>
<evidence type="ECO:0000256" key="1">
    <source>
        <dbReference type="SAM" id="MobiDB-lite"/>
    </source>
</evidence>
<organism evidence="3 4">
    <name type="scientific">Curtobacterium poinsettiae</name>
    <dbReference type="NCBI Taxonomy" id="159612"/>
    <lineage>
        <taxon>Bacteria</taxon>
        <taxon>Bacillati</taxon>
        <taxon>Actinomycetota</taxon>
        <taxon>Actinomycetes</taxon>
        <taxon>Micrococcales</taxon>
        <taxon>Microbacteriaceae</taxon>
        <taxon>Curtobacterium</taxon>
    </lineage>
</organism>
<accession>A0A9Q9PBH6</accession>
<feature type="transmembrane region" description="Helical" evidence="2">
    <location>
        <begin position="28"/>
        <end position="53"/>
    </location>
</feature>
<dbReference type="AlphaFoldDB" id="A0A9Q9PBH6"/>
<keyword evidence="2" id="KW-0812">Transmembrane</keyword>
<keyword evidence="2" id="KW-0472">Membrane</keyword>
<dbReference type="RefSeq" id="WP_182066184.1">
    <property type="nucleotide sequence ID" value="NZ_CP106879.1"/>
</dbReference>
<feature type="region of interest" description="Disordered" evidence="1">
    <location>
        <begin position="1"/>
        <end position="24"/>
    </location>
</feature>
<dbReference type="EMBL" id="CP106879">
    <property type="protein sequence ID" value="UYC82075.1"/>
    <property type="molecule type" value="Genomic_DNA"/>
</dbReference>
<dbReference type="KEGG" id="cpoi:OE229_06320"/>
<evidence type="ECO:0000313" key="3">
    <source>
        <dbReference type="EMBL" id="UYC82075.1"/>
    </source>
</evidence>
<name>A0A9Q9PBH6_9MICO</name>
<keyword evidence="2" id="KW-1133">Transmembrane helix</keyword>
<feature type="compositionally biased region" description="Basic and acidic residues" evidence="1">
    <location>
        <begin position="10"/>
        <end position="24"/>
    </location>
</feature>
<proteinExistence type="predicted"/>
<gene>
    <name evidence="3" type="ORF">OE229_06320</name>
</gene>
<evidence type="ECO:0000256" key="2">
    <source>
        <dbReference type="SAM" id="Phobius"/>
    </source>
</evidence>
<evidence type="ECO:0000313" key="4">
    <source>
        <dbReference type="Proteomes" id="UP001062223"/>
    </source>
</evidence>